<dbReference type="InterPro" id="IPR051783">
    <property type="entry name" value="NAD(P)-dependent_oxidoreduct"/>
</dbReference>
<evidence type="ECO:0000313" key="3">
    <source>
        <dbReference type="Proteomes" id="UP001154240"/>
    </source>
</evidence>
<dbReference type="GO" id="GO:0004029">
    <property type="term" value="F:aldehyde dehydrogenase (NAD+) activity"/>
    <property type="evidence" value="ECO:0007669"/>
    <property type="project" value="TreeGrafter"/>
</dbReference>
<dbReference type="RefSeq" id="WP_307631633.1">
    <property type="nucleotide sequence ID" value="NZ_JAPHEH010000001.1"/>
</dbReference>
<evidence type="ECO:0000313" key="2">
    <source>
        <dbReference type="EMBL" id="MDG4474652.1"/>
    </source>
</evidence>
<dbReference type="InterPro" id="IPR016040">
    <property type="entry name" value="NAD(P)-bd_dom"/>
</dbReference>
<name>A0A9X4RNX7_9BACT</name>
<proteinExistence type="predicted"/>
<dbReference type="SUPFAM" id="SSF51735">
    <property type="entry name" value="NAD(P)-binding Rossmann-fold domains"/>
    <property type="match status" value="1"/>
</dbReference>
<dbReference type="GO" id="GO:0005737">
    <property type="term" value="C:cytoplasm"/>
    <property type="evidence" value="ECO:0007669"/>
    <property type="project" value="TreeGrafter"/>
</dbReference>
<reference evidence="2" key="2">
    <citation type="submission" date="2022-10" db="EMBL/GenBank/DDBJ databases">
        <authorList>
            <person name="Aronson H.S."/>
        </authorList>
    </citation>
    <scope>NUCLEOTIDE SEQUENCE</scope>
    <source>
        <strain evidence="2">RS19-109</strain>
    </source>
</reference>
<organism evidence="2 3">
    <name type="scientific">Thiovibrio frasassiensis</name>
    <dbReference type="NCBI Taxonomy" id="2984131"/>
    <lineage>
        <taxon>Bacteria</taxon>
        <taxon>Pseudomonadati</taxon>
        <taxon>Thermodesulfobacteriota</taxon>
        <taxon>Desulfobulbia</taxon>
        <taxon>Desulfobulbales</taxon>
        <taxon>Thiovibrionaceae</taxon>
        <taxon>Thiovibrio</taxon>
    </lineage>
</organism>
<evidence type="ECO:0000259" key="1">
    <source>
        <dbReference type="Pfam" id="PF13460"/>
    </source>
</evidence>
<gene>
    <name evidence="2" type="ORF">OLX77_00580</name>
</gene>
<dbReference type="Pfam" id="PF11066">
    <property type="entry name" value="DUF2867"/>
    <property type="match status" value="1"/>
</dbReference>
<accession>A0A9X4RNX7</accession>
<keyword evidence="3" id="KW-1185">Reference proteome</keyword>
<dbReference type="PANTHER" id="PTHR48079:SF6">
    <property type="entry name" value="NAD(P)-BINDING DOMAIN-CONTAINING PROTEIN-RELATED"/>
    <property type="match status" value="1"/>
</dbReference>
<dbReference type="AlphaFoldDB" id="A0A9X4RNX7"/>
<reference evidence="2" key="1">
    <citation type="journal article" date="2022" name="bioRxiv">
        <title>Thiovibrio frasassiensisgen. nov., sp. nov., an autotrophic, elemental sulfur disproportionating bacterium isolated from sulfidic karst sediment, and proposal of Thiovibrionaceae fam. nov.</title>
        <authorList>
            <person name="Aronson H."/>
            <person name="Thomas C."/>
            <person name="Bhattacharyya M."/>
            <person name="Eckstein S."/>
            <person name="Jensen S."/>
            <person name="Barco R."/>
            <person name="Macalady J."/>
            <person name="Amend J."/>
        </authorList>
    </citation>
    <scope>NUCLEOTIDE SEQUENCE</scope>
    <source>
        <strain evidence="2">RS19-109</strain>
    </source>
</reference>
<sequence length="485" mass="54007">MADPCKVLITGATGYIGRRLKDRLLNHPELALRLLVRNRHKVRPEVLARVEVVEGDTFSPEALAAALSGIEVAFYLIHSMGSGQDFAERDRQSAVNFRDACIAAGVKRLVYLGGLGVKESASRHLLSRIETGELLSARPESLQTIWFRAGIIIGAGSASFEIIYNLLQKLPLMVTPKWVTTRTQPVAVDDVLAYLEAAIAVKVQGDLVVDIGGEAMSFREMMLRAAKVMGLRRLLLPVPVLSPRLSSFWLILFTPIPYRMAAALVEGLKSETVIQNDHAQRHFPEITPRSYESAVQAAIAELEQDLVISRWCDSSTEPFCDILHQDNPGAPILRDRREIPLHGLDRSLVYAAIKGIGGAEGWGAYNLLWQIRGFLDKLSGGYGLNRGRRQQKELRMGDALDFWKVADLKENKRVLLVAQMKVPGKAWLEFDIQDDRLVQTAHFHPRGLLGRVYWYAVLPFHELVFKNLAEKIVAQAANKSVAPRG</sequence>
<dbReference type="Gene3D" id="3.40.50.720">
    <property type="entry name" value="NAD(P)-binding Rossmann-like Domain"/>
    <property type="match status" value="1"/>
</dbReference>
<feature type="domain" description="NAD(P)-binding" evidence="1">
    <location>
        <begin position="11"/>
        <end position="124"/>
    </location>
</feature>
<dbReference type="PANTHER" id="PTHR48079">
    <property type="entry name" value="PROTEIN YEEZ"/>
    <property type="match status" value="1"/>
</dbReference>
<dbReference type="Proteomes" id="UP001154240">
    <property type="component" value="Unassembled WGS sequence"/>
</dbReference>
<comment type="caution">
    <text evidence="2">The sequence shown here is derived from an EMBL/GenBank/DDBJ whole genome shotgun (WGS) entry which is preliminary data.</text>
</comment>
<protein>
    <submittedName>
        <fullName evidence="2">SDR family oxidoreductase</fullName>
    </submittedName>
</protein>
<dbReference type="EMBL" id="JAPHEH010000001">
    <property type="protein sequence ID" value="MDG4474652.1"/>
    <property type="molecule type" value="Genomic_DNA"/>
</dbReference>
<dbReference type="InterPro" id="IPR036291">
    <property type="entry name" value="NAD(P)-bd_dom_sf"/>
</dbReference>
<dbReference type="InterPro" id="IPR021295">
    <property type="entry name" value="DUF2867"/>
</dbReference>
<dbReference type="Pfam" id="PF13460">
    <property type="entry name" value="NAD_binding_10"/>
    <property type="match status" value="1"/>
</dbReference>